<dbReference type="RefSeq" id="WP_311705858.1">
    <property type="nucleotide sequence ID" value="NZ_JAVREL010000011.1"/>
</dbReference>
<protein>
    <submittedName>
        <fullName evidence="1">Uncharacterized protein</fullName>
    </submittedName>
</protein>
<comment type="caution">
    <text evidence="1">The sequence shown here is derived from an EMBL/GenBank/DDBJ whole genome shotgun (WGS) entry which is preliminary data.</text>
</comment>
<keyword evidence="2" id="KW-1185">Reference proteome</keyword>
<sequence length="210" mass="23799">MAMPEERNPITYCSLSTLRARGWTPFLVRAFLGEPDRERPEELYLTSRVREAERRPDFVAARDLRRRRAHALREANERRREQALTAIRTVPLEVPVLAPAELADRAVRHRNVRDAQRAALSWGHRPRPVSAESAAPAELARWEVEYLRDTLAPHGLLLEALPPGRGRAEGRRLLTERIFGVIAAAYPALELECRRQQAAEVAGRSRPGAV</sequence>
<organism evidence="1 2">
    <name type="scientific">Streptomyces litchfieldiae</name>
    <dbReference type="NCBI Taxonomy" id="3075543"/>
    <lineage>
        <taxon>Bacteria</taxon>
        <taxon>Bacillati</taxon>
        <taxon>Actinomycetota</taxon>
        <taxon>Actinomycetes</taxon>
        <taxon>Kitasatosporales</taxon>
        <taxon>Streptomycetaceae</taxon>
        <taxon>Streptomyces</taxon>
    </lineage>
</organism>
<dbReference type="EMBL" id="JAVREL010000011">
    <property type="protein sequence ID" value="MDT0344726.1"/>
    <property type="molecule type" value="Genomic_DNA"/>
</dbReference>
<reference evidence="2" key="1">
    <citation type="submission" date="2023-07" db="EMBL/GenBank/DDBJ databases">
        <title>30 novel species of actinomycetes from the DSMZ collection.</title>
        <authorList>
            <person name="Nouioui I."/>
        </authorList>
    </citation>
    <scope>NUCLEOTIDE SEQUENCE [LARGE SCALE GENOMIC DNA]</scope>
    <source>
        <strain evidence="2">DSM 44938</strain>
    </source>
</reference>
<name>A0ABU2MSW4_9ACTN</name>
<proteinExistence type="predicted"/>
<dbReference type="Proteomes" id="UP001183246">
    <property type="component" value="Unassembled WGS sequence"/>
</dbReference>
<accession>A0ABU2MSW4</accession>
<evidence type="ECO:0000313" key="1">
    <source>
        <dbReference type="EMBL" id="MDT0344726.1"/>
    </source>
</evidence>
<evidence type="ECO:0000313" key="2">
    <source>
        <dbReference type="Proteomes" id="UP001183246"/>
    </source>
</evidence>
<gene>
    <name evidence="1" type="ORF">RM590_19225</name>
</gene>